<evidence type="ECO:0000259" key="3">
    <source>
        <dbReference type="PROSITE" id="PS50921"/>
    </source>
</evidence>
<accession>A0A7W9NGC2</accession>
<dbReference type="PROSITE" id="PS50921">
    <property type="entry name" value="ANTAR"/>
    <property type="match status" value="1"/>
</dbReference>
<dbReference type="Gene3D" id="1.10.10.10">
    <property type="entry name" value="Winged helix-like DNA-binding domain superfamily/Winged helix DNA-binding domain"/>
    <property type="match status" value="1"/>
</dbReference>
<evidence type="ECO:0000313" key="4">
    <source>
        <dbReference type="EMBL" id="MBB5891354.1"/>
    </source>
</evidence>
<protein>
    <submittedName>
        <fullName evidence="4">Transcriptional regulator with GAF, ATPase, and Fis domain</fullName>
    </submittedName>
</protein>
<comment type="caution">
    <text evidence="4">The sequence shown here is derived from an EMBL/GenBank/DDBJ whole genome shotgun (WGS) entry which is preliminary data.</text>
</comment>
<reference evidence="4 5" key="1">
    <citation type="submission" date="2020-08" db="EMBL/GenBank/DDBJ databases">
        <title>Sequencing the genomes of 1000 actinobacteria strains.</title>
        <authorList>
            <person name="Klenk H.-P."/>
        </authorList>
    </citation>
    <scope>NUCLEOTIDE SEQUENCE [LARGE SCALE GENOMIC DNA]</scope>
    <source>
        <strain evidence="4 5">DSM 43851</strain>
    </source>
</reference>
<keyword evidence="2" id="KW-0804">Transcription</keyword>
<dbReference type="InterPro" id="IPR036388">
    <property type="entry name" value="WH-like_DNA-bd_sf"/>
</dbReference>
<dbReference type="Gene3D" id="3.30.450.40">
    <property type="match status" value="1"/>
</dbReference>
<dbReference type="SMART" id="SM01012">
    <property type="entry name" value="ANTAR"/>
    <property type="match status" value="1"/>
</dbReference>
<dbReference type="GO" id="GO:0003723">
    <property type="term" value="F:RNA binding"/>
    <property type="evidence" value="ECO:0007669"/>
    <property type="project" value="InterPro"/>
</dbReference>
<dbReference type="Proteomes" id="UP000585638">
    <property type="component" value="Unassembled WGS sequence"/>
</dbReference>
<dbReference type="InterPro" id="IPR003018">
    <property type="entry name" value="GAF"/>
</dbReference>
<keyword evidence="1" id="KW-0805">Transcription regulation</keyword>
<dbReference type="InterPro" id="IPR029016">
    <property type="entry name" value="GAF-like_dom_sf"/>
</dbReference>
<dbReference type="Pfam" id="PF13185">
    <property type="entry name" value="GAF_2"/>
    <property type="match status" value="1"/>
</dbReference>
<dbReference type="Pfam" id="PF03861">
    <property type="entry name" value="ANTAR"/>
    <property type="match status" value="1"/>
</dbReference>
<dbReference type="InterPro" id="IPR005561">
    <property type="entry name" value="ANTAR"/>
</dbReference>
<evidence type="ECO:0000313" key="5">
    <source>
        <dbReference type="Proteomes" id="UP000585638"/>
    </source>
</evidence>
<dbReference type="AlphaFoldDB" id="A0A7W9NGC2"/>
<dbReference type="SUPFAM" id="SSF55781">
    <property type="entry name" value="GAF domain-like"/>
    <property type="match status" value="1"/>
</dbReference>
<dbReference type="InterPro" id="IPR012074">
    <property type="entry name" value="GAF_ANTAR"/>
</dbReference>
<evidence type="ECO:0000256" key="1">
    <source>
        <dbReference type="ARBA" id="ARBA00023015"/>
    </source>
</evidence>
<dbReference type="SMART" id="SM00065">
    <property type="entry name" value="GAF"/>
    <property type="match status" value="1"/>
</dbReference>
<keyword evidence="5" id="KW-1185">Reference proteome</keyword>
<evidence type="ECO:0000256" key="2">
    <source>
        <dbReference type="ARBA" id="ARBA00023163"/>
    </source>
</evidence>
<dbReference type="EMBL" id="JACHIR010000001">
    <property type="protein sequence ID" value="MBB5891354.1"/>
    <property type="molecule type" value="Genomic_DNA"/>
</dbReference>
<proteinExistence type="predicted"/>
<gene>
    <name evidence="4" type="ORF">BJ998_002550</name>
</gene>
<dbReference type="RefSeq" id="WP_184861410.1">
    <property type="nucleotide sequence ID" value="NZ_BAAAWY010000053.1"/>
</dbReference>
<organism evidence="4 5">
    <name type="scientific">Kutzneria kofuensis</name>
    <dbReference type="NCBI Taxonomy" id="103725"/>
    <lineage>
        <taxon>Bacteria</taxon>
        <taxon>Bacillati</taxon>
        <taxon>Actinomycetota</taxon>
        <taxon>Actinomycetes</taxon>
        <taxon>Pseudonocardiales</taxon>
        <taxon>Pseudonocardiaceae</taxon>
        <taxon>Kutzneria</taxon>
    </lineage>
</organism>
<sequence>MTDEVLPPAAQIAEIAGAVEELTSVLARTTNKETILQAVAEQVVSVVPGADMASITILGEAGPYTSASTDPRAWRIDDAQYAEDDGPCLRAARTGALVRIEVSTAAELWPTFAGVSEEVGVGSFLAAPLTVDRHAAGAVNLFSFGTHGFQELDAQFLRLYTVVAQAAMHSVGKARLAEEVEQLRSAMASRAVIEQAKGILMAVRGLTDDQAFQELVSQSQRDNVKLRVLARRFVAMATGGAAAAAGEDGESRAR</sequence>
<name>A0A7W9NGC2_9PSEU</name>
<dbReference type="PIRSF" id="PIRSF036625">
    <property type="entry name" value="GAF_ANTAR"/>
    <property type="match status" value="1"/>
</dbReference>
<feature type="domain" description="ANTAR" evidence="3">
    <location>
        <begin position="173"/>
        <end position="234"/>
    </location>
</feature>